<reference evidence="2" key="1">
    <citation type="submission" date="2018-05" db="EMBL/GenBank/DDBJ databases">
        <authorList>
            <person name="Lanie J.A."/>
            <person name="Ng W.-L."/>
            <person name="Kazmierczak K.M."/>
            <person name="Andrzejewski T.M."/>
            <person name="Davidsen T.M."/>
            <person name="Wayne K.J."/>
            <person name="Tettelin H."/>
            <person name="Glass J.I."/>
            <person name="Rusch D."/>
            <person name="Podicherti R."/>
            <person name="Tsui H.-C.T."/>
            <person name="Winkler M.E."/>
        </authorList>
    </citation>
    <scope>NUCLEOTIDE SEQUENCE</scope>
</reference>
<organism evidence="2">
    <name type="scientific">marine metagenome</name>
    <dbReference type="NCBI Taxonomy" id="408172"/>
    <lineage>
        <taxon>unclassified sequences</taxon>
        <taxon>metagenomes</taxon>
        <taxon>ecological metagenomes</taxon>
    </lineage>
</organism>
<protein>
    <submittedName>
        <fullName evidence="2">Uncharacterized protein</fullName>
    </submittedName>
</protein>
<dbReference type="EMBL" id="UINC01075524">
    <property type="protein sequence ID" value="SVC13786.1"/>
    <property type="molecule type" value="Genomic_DNA"/>
</dbReference>
<keyword evidence="1" id="KW-1133">Transmembrane helix</keyword>
<accession>A0A382JPW4</accession>
<name>A0A382JPW4_9ZZZZ</name>
<feature type="non-terminal residue" evidence="2">
    <location>
        <position position="39"/>
    </location>
</feature>
<proteinExistence type="predicted"/>
<gene>
    <name evidence="2" type="ORF">METZ01_LOCUS266640</name>
</gene>
<feature type="transmembrane region" description="Helical" evidence="1">
    <location>
        <begin position="6"/>
        <end position="31"/>
    </location>
</feature>
<dbReference type="AlphaFoldDB" id="A0A382JPW4"/>
<keyword evidence="1" id="KW-0812">Transmembrane</keyword>
<evidence type="ECO:0000256" key="1">
    <source>
        <dbReference type="SAM" id="Phobius"/>
    </source>
</evidence>
<keyword evidence="1" id="KW-0472">Membrane</keyword>
<sequence length="39" mass="4180">MLGTLLRVSAVTGAFLLSLGILVEMLGYVTWSLTPRDAN</sequence>
<evidence type="ECO:0000313" key="2">
    <source>
        <dbReference type="EMBL" id="SVC13786.1"/>
    </source>
</evidence>